<gene>
    <name evidence="2" type="ORF">J4G78_05680</name>
</gene>
<sequence length="141" mass="15264">MKPILLSGLALTSLLLVSCAAGDQASVDDAKDEAVAIDPAAADTGPLAEMQGSWASDEDPNRTITIEGSNFQEGYAGDPQYAVPIVFVDSCKTQNRDRQGKAFILHGKEKQACYLLYSVSEKELSYIDGTRGRTSRFTRKE</sequence>
<keyword evidence="1" id="KW-0732">Signal</keyword>
<evidence type="ECO:0000256" key="1">
    <source>
        <dbReference type="SAM" id="SignalP"/>
    </source>
</evidence>
<dbReference type="PROSITE" id="PS51257">
    <property type="entry name" value="PROKAR_LIPOPROTEIN"/>
    <property type="match status" value="1"/>
</dbReference>
<evidence type="ECO:0000313" key="3">
    <source>
        <dbReference type="Proteomes" id="UP000663923"/>
    </source>
</evidence>
<evidence type="ECO:0008006" key="4">
    <source>
        <dbReference type="Google" id="ProtNLM"/>
    </source>
</evidence>
<feature type="chain" id="PRO_5045855768" description="Lipoprotein" evidence="1">
    <location>
        <begin position="21"/>
        <end position="141"/>
    </location>
</feature>
<dbReference type="EMBL" id="CP071794">
    <property type="protein sequence ID" value="QTD57049.1"/>
    <property type="molecule type" value="Genomic_DNA"/>
</dbReference>
<dbReference type="RefSeq" id="WP_207989235.1">
    <property type="nucleotide sequence ID" value="NZ_CP071794.1"/>
</dbReference>
<dbReference type="Proteomes" id="UP000663923">
    <property type="component" value="Chromosome"/>
</dbReference>
<keyword evidence="3" id="KW-1185">Reference proteome</keyword>
<accession>A0ABX7T618</accession>
<proteinExistence type="predicted"/>
<evidence type="ECO:0000313" key="2">
    <source>
        <dbReference type="EMBL" id="QTD57049.1"/>
    </source>
</evidence>
<reference evidence="2 3" key="1">
    <citation type="submission" date="2021-03" db="EMBL/GenBank/DDBJ databases">
        <title>Complete genome of Parasphingorhabdus_sp.JHSY0214.</title>
        <authorList>
            <person name="Yoo J.H."/>
            <person name="Bae J.W."/>
        </authorList>
    </citation>
    <scope>NUCLEOTIDE SEQUENCE [LARGE SCALE GENOMIC DNA]</scope>
    <source>
        <strain evidence="2 3">JHSY0214</strain>
    </source>
</reference>
<organism evidence="2 3">
    <name type="scientific">Parasphingorhabdus cellanae</name>
    <dbReference type="NCBI Taxonomy" id="2806553"/>
    <lineage>
        <taxon>Bacteria</taxon>
        <taxon>Pseudomonadati</taxon>
        <taxon>Pseudomonadota</taxon>
        <taxon>Alphaproteobacteria</taxon>
        <taxon>Sphingomonadales</taxon>
        <taxon>Sphingomonadaceae</taxon>
        <taxon>Parasphingorhabdus</taxon>
    </lineage>
</organism>
<feature type="signal peptide" evidence="1">
    <location>
        <begin position="1"/>
        <end position="20"/>
    </location>
</feature>
<protein>
    <recommendedName>
        <fullName evidence="4">Lipoprotein</fullName>
    </recommendedName>
</protein>
<name>A0ABX7T618_9SPHN</name>